<proteinExistence type="predicted"/>
<name>A0ABD0M553_9CAEN</name>
<reference evidence="1 2" key="1">
    <citation type="journal article" date="2023" name="Sci. Data">
        <title>Genome assembly of the Korean intertidal mud-creeper Batillaria attramentaria.</title>
        <authorList>
            <person name="Patra A.K."/>
            <person name="Ho P.T."/>
            <person name="Jun S."/>
            <person name="Lee S.J."/>
            <person name="Kim Y."/>
            <person name="Won Y.J."/>
        </authorList>
    </citation>
    <scope>NUCLEOTIDE SEQUENCE [LARGE SCALE GENOMIC DNA]</scope>
    <source>
        <strain evidence="1">Wonlab-2016</strain>
    </source>
</reference>
<dbReference type="EMBL" id="JACVVK020000007">
    <property type="protein sequence ID" value="KAK7506461.1"/>
    <property type="molecule type" value="Genomic_DNA"/>
</dbReference>
<dbReference type="AlphaFoldDB" id="A0ABD0M553"/>
<organism evidence="1 2">
    <name type="scientific">Batillaria attramentaria</name>
    <dbReference type="NCBI Taxonomy" id="370345"/>
    <lineage>
        <taxon>Eukaryota</taxon>
        <taxon>Metazoa</taxon>
        <taxon>Spiralia</taxon>
        <taxon>Lophotrochozoa</taxon>
        <taxon>Mollusca</taxon>
        <taxon>Gastropoda</taxon>
        <taxon>Caenogastropoda</taxon>
        <taxon>Sorbeoconcha</taxon>
        <taxon>Cerithioidea</taxon>
        <taxon>Batillariidae</taxon>
        <taxon>Batillaria</taxon>
    </lineage>
</organism>
<evidence type="ECO:0000313" key="2">
    <source>
        <dbReference type="Proteomes" id="UP001519460"/>
    </source>
</evidence>
<accession>A0ABD0M553</accession>
<keyword evidence="2" id="KW-1185">Reference proteome</keyword>
<evidence type="ECO:0000313" key="1">
    <source>
        <dbReference type="EMBL" id="KAK7506461.1"/>
    </source>
</evidence>
<protein>
    <submittedName>
        <fullName evidence="1">Uncharacterized protein</fullName>
    </submittedName>
</protein>
<gene>
    <name evidence="1" type="ORF">BaRGS_00002573</name>
</gene>
<sequence>MLIQDTDLSYTRTLVPNRRVKALHPQIIDRAKRCLAVLCKLVFSPTLNGQVCKIGIRSMCPFSLLLRELDRGVVNCKLFAKLRARRRCSVGRRFKLERQCRGTGRY</sequence>
<dbReference type="Proteomes" id="UP001519460">
    <property type="component" value="Unassembled WGS sequence"/>
</dbReference>
<comment type="caution">
    <text evidence="1">The sequence shown here is derived from an EMBL/GenBank/DDBJ whole genome shotgun (WGS) entry which is preliminary data.</text>
</comment>